<dbReference type="SUPFAM" id="SSF55469">
    <property type="entry name" value="FMN-dependent nitroreductase-like"/>
    <property type="match status" value="1"/>
</dbReference>
<dbReference type="EMBL" id="CP002117">
    <property type="protein sequence ID" value="ADN37261.1"/>
    <property type="molecule type" value="Genomic_DNA"/>
</dbReference>
<evidence type="ECO:0000256" key="1">
    <source>
        <dbReference type="ARBA" id="ARBA00001917"/>
    </source>
</evidence>
<dbReference type="CDD" id="cd02143">
    <property type="entry name" value="nitroreductase_FeS-like"/>
    <property type="match status" value="1"/>
</dbReference>
<dbReference type="STRING" id="679926.Mpet_2517"/>
<dbReference type="InterPro" id="IPR017896">
    <property type="entry name" value="4Fe4S_Fe-S-bd"/>
</dbReference>
<evidence type="ECO:0000256" key="3">
    <source>
        <dbReference type="ARBA" id="ARBA00022630"/>
    </source>
</evidence>
<dbReference type="HOGENOM" id="CLU_070764_2_0_2"/>
<dbReference type="OrthoDB" id="51316at2157"/>
<evidence type="ECO:0000313" key="7">
    <source>
        <dbReference type="EMBL" id="ADN37261.1"/>
    </source>
</evidence>
<dbReference type="PANTHER" id="PTHR43673">
    <property type="entry name" value="NAD(P)H NITROREDUCTASE YDGI-RELATED"/>
    <property type="match status" value="1"/>
</dbReference>
<keyword evidence="5" id="KW-0560">Oxidoreductase</keyword>
<evidence type="ECO:0000256" key="2">
    <source>
        <dbReference type="ARBA" id="ARBA00007118"/>
    </source>
</evidence>
<dbReference type="eggNOG" id="arCOG00289">
    <property type="taxonomic scope" value="Archaea"/>
</dbReference>
<dbReference type="Gene3D" id="3.40.109.10">
    <property type="entry name" value="NADH Oxidase"/>
    <property type="match status" value="1"/>
</dbReference>
<dbReference type="KEGG" id="mpi:Mpet_2517"/>
<name>E1RF17_METP4</name>
<dbReference type="SUPFAM" id="SSF54862">
    <property type="entry name" value="4Fe-4S ferredoxins"/>
    <property type="match status" value="1"/>
</dbReference>
<dbReference type="AlphaFoldDB" id="E1RF17"/>
<dbReference type="Gene3D" id="3.30.70.20">
    <property type="match status" value="1"/>
</dbReference>
<dbReference type="Pfam" id="PF13187">
    <property type="entry name" value="Fer4_9"/>
    <property type="match status" value="1"/>
</dbReference>
<evidence type="ECO:0000313" key="8">
    <source>
        <dbReference type="Proteomes" id="UP000006565"/>
    </source>
</evidence>
<comment type="similarity">
    <text evidence="2">Belongs to the nitroreductase family.</text>
</comment>
<evidence type="ECO:0000259" key="6">
    <source>
        <dbReference type="PROSITE" id="PS51379"/>
    </source>
</evidence>
<dbReference type="InterPro" id="IPR017900">
    <property type="entry name" value="4Fe4S_Fe_S_CS"/>
</dbReference>
<dbReference type="PROSITE" id="PS00198">
    <property type="entry name" value="4FE4S_FER_1"/>
    <property type="match status" value="2"/>
</dbReference>
<keyword evidence="8" id="KW-1185">Reference proteome</keyword>
<evidence type="ECO:0000256" key="5">
    <source>
        <dbReference type="ARBA" id="ARBA00023002"/>
    </source>
</evidence>
<feature type="domain" description="4Fe-4S ferredoxin-type" evidence="6">
    <location>
        <begin position="36"/>
        <end position="65"/>
    </location>
</feature>
<accession>E1RF17</accession>
<evidence type="ECO:0000256" key="4">
    <source>
        <dbReference type="ARBA" id="ARBA00022643"/>
    </source>
</evidence>
<comment type="cofactor">
    <cofactor evidence="1">
        <name>FMN</name>
        <dbReference type="ChEBI" id="CHEBI:58210"/>
    </cofactor>
</comment>
<proteinExistence type="inferred from homology"/>
<keyword evidence="3" id="KW-0285">Flavoprotein</keyword>
<dbReference type="Proteomes" id="UP000006565">
    <property type="component" value="Chromosome"/>
</dbReference>
<dbReference type="InterPro" id="IPR029479">
    <property type="entry name" value="Nitroreductase"/>
</dbReference>
<gene>
    <name evidence="7" type="ordered locus">Mpet_2517</name>
</gene>
<organism evidence="7 8">
    <name type="scientific">Methanolacinia petrolearia (strain DSM 11571 / OCM 486 / SEBR 4847)</name>
    <name type="common">Methanoplanus petrolearius</name>
    <dbReference type="NCBI Taxonomy" id="679926"/>
    <lineage>
        <taxon>Archaea</taxon>
        <taxon>Methanobacteriati</taxon>
        <taxon>Methanobacteriota</taxon>
        <taxon>Stenosarchaea group</taxon>
        <taxon>Methanomicrobia</taxon>
        <taxon>Methanomicrobiales</taxon>
        <taxon>Methanomicrobiaceae</taxon>
        <taxon>Methanolacinia</taxon>
    </lineage>
</organism>
<protein>
    <submittedName>
        <fullName evidence="7">Nitroreductase</fullName>
    </submittedName>
</protein>
<dbReference type="Pfam" id="PF00881">
    <property type="entry name" value="Nitroreductase"/>
    <property type="match status" value="1"/>
</dbReference>
<dbReference type="PROSITE" id="PS51379">
    <property type="entry name" value="4FE4S_FER_2"/>
    <property type="match status" value="2"/>
</dbReference>
<dbReference type="GO" id="GO:0016491">
    <property type="term" value="F:oxidoreductase activity"/>
    <property type="evidence" value="ECO:0007669"/>
    <property type="project" value="UniProtKB-KW"/>
</dbReference>
<dbReference type="GeneID" id="9745010"/>
<keyword evidence="4" id="KW-0288">FMN</keyword>
<reference evidence="7 8" key="1">
    <citation type="journal article" date="2010" name="Stand. Genomic Sci.">
        <title>Complete genome sequence of Methanoplanus petrolearius type strain (SEBR 4847).</title>
        <authorList>
            <person name="Brambilla E."/>
            <person name="Djao O.D."/>
            <person name="Daligault H."/>
            <person name="Lapidus A."/>
            <person name="Lucas S."/>
            <person name="Hammon N."/>
            <person name="Nolan M."/>
            <person name="Tice H."/>
            <person name="Cheng J.F."/>
            <person name="Han C."/>
            <person name="Tapia R."/>
            <person name="Goodwin L."/>
            <person name="Pitluck S."/>
            <person name="Liolios K."/>
            <person name="Ivanova N."/>
            <person name="Mavromatis K."/>
            <person name="Mikhailova N."/>
            <person name="Pati A."/>
            <person name="Chen A."/>
            <person name="Palaniappan K."/>
            <person name="Land M."/>
            <person name="Hauser L."/>
            <person name="Chang Y.J."/>
            <person name="Jeffries C.D."/>
            <person name="Rohde M."/>
            <person name="Spring S."/>
            <person name="Sikorski J."/>
            <person name="Goker M."/>
            <person name="Woyke T."/>
            <person name="Bristow J."/>
            <person name="Eisen J.A."/>
            <person name="Markowitz V."/>
            <person name="Hugenholtz P."/>
            <person name="Kyrpides N.C."/>
            <person name="Klenk H.P."/>
        </authorList>
    </citation>
    <scope>NUCLEOTIDE SEQUENCE [LARGE SCALE GENOMIC DNA]</scope>
    <source>
        <strain evidence="8">DSM 11571 / OCM 486 / SEBR 4847</strain>
    </source>
</reference>
<dbReference type="RefSeq" id="WP_013330434.1">
    <property type="nucleotide sequence ID" value="NC_014507.1"/>
</dbReference>
<dbReference type="PANTHER" id="PTHR43673:SF2">
    <property type="entry name" value="NITROREDUCTASE"/>
    <property type="match status" value="1"/>
</dbReference>
<dbReference type="InterPro" id="IPR000415">
    <property type="entry name" value="Nitroreductase-like"/>
</dbReference>
<sequence>METITVDEELCTRCGICSEACPTGIVSPAGENTLPGVPGEMSEKCIRCGHCEAFCPTGALILNFSPEEKEDLPAGAGEISANEIGFYLKKRRSARMYKADPVPREKIEELLDVARYAPSGENGQPVEWIVVHDPAKVRRVADLTVEWMKNLVAAGHPMSRFFSAIIGVYEGGYDVICRNAPHMIFAHIPENNPIAPVDGIIALTYFDVAAPAAGIGTCWAGFVAMAASEYEPLQKEIGIPVGRKCAYAMMFGYPKYMPQNIPRRNPLKVTWK</sequence>
<feature type="domain" description="4Fe-4S ferredoxin-type" evidence="6">
    <location>
        <begin position="2"/>
        <end position="31"/>
    </location>
</feature>